<keyword evidence="3" id="KW-1185">Reference proteome</keyword>
<proteinExistence type="predicted"/>
<dbReference type="Proteomes" id="UP001219525">
    <property type="component" value="Unassembled WGS sequence"/>
</dbReference>
<feature type="transmembrane region" description="Helical" evidence="1">
    <location>
        <begin position="64"/>
        <end position="88"/>
    </location>
</feature>
<name>A0AAD6VMF2_9AGAR</name>
<keyword evidence="1" id="KW-0472">Membrane</keyword>
<keyword evidence="1" id="KW-1133">Transmembrane helix</keyword>
<protein>
    <submittedName>
        <fullName evidence="2">Uncharacterized protein</fullName>
    </submittedName>
</protein>
<organism evidence="2 3">
    <name type="scientific">Mycena pura</name>
    <dbReference type="NCBI Taxonomy" id="153505"/>
    <lineage>
        <taxon>Eukaryota</taxon>
        <taxon>Fungi</taxon>
        <taxon>Dikarya</taxon>
        <taxon>Basidiomycota</taxon>
        <taxon>Agaricomycotina</taxon>
        <taxon>Agaricomycetes</taxon>
        <taxon>Agaricomycetidae</taxon>
        <taxon>Agaricales</taxon>
        <taxon>Marasmiineae</taxon>
        <taxon>Mycenaceae</taxon>
        <taxon>Mycena</taxon>
    </lineage>
</organism>
<evidence type="ECO:0000313" key="3">
    <source>
        <dbReference type="Proteomes" id="UP001219525"/>
    </source>
</evidence>
<accession>A0AAD6VMF2</accession>
<reference evidence="2" key="1">
    <citation type="submission" date="2023-03" db="EMBL/GenBank/DDBJ databases">
        <title>Massive genome expansion in bonnet fungi (Mycena s.s.) driven by repeated elements and novel gene families across ecological guilds.</title>
        <authorList>
            <consortium name="Lawrence Berkeley National Laboratory"/>
            <person name="Harder C.B."/>
            <person name="Miyauchi S."/>
            <person name="Viragh M."/>
            <person name="Kuo A."/>
            <person name="Thoen E."/>
            <person name="Andreopoulos B."/>
            <person name="Lu D."/>
            <person name="Skrede I."/>
            <person name="Drula E."/>
            <person name="Henrissat B."/>
            <person name="Morin E."/>
            <person name="Kohler A."/>
            <person name="Barry K."/>
            <person name="LaButti K."/>
            <person name="Morin E."/>
            <person name="Salamov A."/>
            <person name="Lipzen A."/>
            <person name="Mereny Z."/>
            <person name="Hegedus B."/>
            <person name="Baldrian P."/>
            <person name="Stursova M."/>
            <person name="Weitz H."/>
            <person name="Taylor A."/>
            <person name="Grigoriev I.V."/>
            <person name="Nagy L.G."/>
            <person name="Martin F."/>
            <person name="Kauserud H."/>
        </authorList>
    </citation>
    <scope>NUCLEOTIDE SEQUENCE</scope>
    <source>
        <strain evidence="2">9144</strain>
    </source>
</reference>
<dbReference type="EMBL" id="JARJCW010000015">
    <property type="protein sequence ID" value="KAJ7216419.1"/>
    <property type="molecule type" value="Genomic_DNA"/>
</dbReference>
<feature type="transmembrane region" description="Helical" evidence="1">
    <location>
        <begin position="100"/>
        <end position="133"/>
    </location>
</feature>
<evidence type="ECO:0000256" key="1">
    <source>
        <dbReference type="SAM" id="Phobius"/>
    </source>
</evidence>
<gene>
    <name evidence="2" type="ORF">GGX14DRAFT_358900</name>
</gene>
<dbReference type="AlphaFoldDB" id="A0AAD6VMF2"/>
<evidence type="ECO:0000313" key="2">
    <source>
        <dbReference type="EMBL" id="KAJ7216419.1"/>
    </source>
</evidence>
<comment type="caution">
    <text evidence="2">The sequence shown here is derived from an EMBL/GenBank/DDBJ whole genome shotgun (WGS) entry which is preliminary data.</text>
</comment>
<keyword evidence="1" id="KW-0812">Transmembrane</keyword>
<feature type="transmembrane region" description="Helical" evidence="1">
    <location>
        <begin position="23"/>
        <end position="43"/>
    </location>
</feature>
<sequence>MSLSLFTIGAQSLFVVDEFAQKAIAVSTVATGLGILCNAWFLVQFRHLERRDFMHRARCMYGSYLFFSLSAKFPSLAVIVSLGSLMAFGGRIVCNILPPLVIVLGITMLIIVSGATLLCSIVHGCISAFGWIVRIGGVGNRGNVPAPV</sequence>